<gene>
    <name evidence="1" type="ORF">SM436_22585</name>
</gene>
<keyword evidence="2" id="KW-1185">Reference proteome</keyword>
<sequence length="348" mass="38352">MLVVGAAARLGPVDASDYEISVRKRAATSGGREGMGCTMTQLRMSYVNVEHGGRTEAGYSAYSGDGGPYDFGRVTGMLHDGDWPDVLVVGEADRYELNGMEGAHEAAAALREAGGPAYVPYPCSLPREGGMFAPVIYIDPQKVVVRRFYGHRLPDFASRNRNLLVFTLPGRTDSIRLMAWHGDIYSGDDRLADARRFDRLADPAFPCVLLGDWNTVPSGGFEPEDLNKPGVHNPRQINYRVQWEGGPRQGGPHVYDTRAMDFLCGWYNPRTGKRVGGVGFHHTAEMARDYTPTQIERPNGRQCLAIDAILLNEPLARAMVPGSYRVHDFRDANAPDSDHKRISVTVDI</sequence>
<comment type="caution">
    <text evidence="1">The sequence shown here is derived from an EMBL/GenBank/DDBJ whole genome shotgun (WGS) entry which is preliminary data.</text>
</comment>
<protein>
    <recommendedName>
        <fullName evidence="3">Endonuclease/exonuclease/phosphatase family protein</fullName>
    </recommendedName>
</protein>
<evidence type="ECO:0000313" key="2">
    <source>
        <dbReference type="Proteomes" id="UP001569904"/>
    </source>
</evidence>
<reference evidence="1 2" key="1">
    <citation type="submission" date="2023-11" db="EMBL/GenBank/DDBJ databases">
        <title>Actinomadura monticuli sp. nov., isolated from volcanic ash.</title>
        <authorList>
            <person name="Lee S.D."/>
            <person name="Yang H."/>
            <person name="Kim I.S."/>
        </authorList>
    </citation>
    <scope>NUCLEOTIDE SEQUENCE [LARGE SCALE GENOMIC DNA]</scope>
    <source>
        <strain evidence="1 2">DSM 45346</strain>
    </source>
</reference>
<evidence type="ECO:0000313" key="1">
    <source>
        <dbReference type="EMBL" id="MFA1556487.1"/>
    </source>
</evidence>
<dbReference type="RefSeq" id="WP_371943205.1">
    <property type="nucleotide sequence ID" value="NZ_JAXCEH010000015.1"/>
</dbReference>
<dbReference type="Proteomes" id="UP001569904">
    <property type="component" value="Unassembled WGS sequence"/>
</dbReference>
<evidence type="ECO:0008006" key="3">
    <source>
        <dbReference type="Google" id="ProtNLM"/>
    </source>
</evidence>
<proteinExistence type="predicted"/>
<dbReference type="InterPro" id="IPR036691">
    <property type="entry name" value="Endo/exonu/phosph_ase_sf"/>
</dbReference>
<organism evidence="1 2">
    <name type="scientific">Actinomadura chokoriensis</name>
    <dbReference type="NCBI Taxonomy" id="454156"/>
    <lineage>
        <taxon>Bacteria</taxon>
        <taxon>Bacillati</taxon>
        <taxon>Actinomycetota</taxon>
        <taxon>Actinomycetes</taxon>
        <taxon>Streptosporangiales</taxon>
        <taxon>Thermomonosporaceae</taxon>
        <taxon>Actinomadura</taxon>
    </lineage>
</organism>
<name>A0ABV4R0U8_9ACTN</name>
<accession>A0ABV4R0U8</accession>
<dbReference type="EMBL" id="JAXCEH010000015">
    <property type="protein sequence ID" value="MFA1556487.1"/>
    <property type="molecule type" value="Genomic_DNA"/>
</dbReference>
<dbReference type="SUPFAM" id="SSF56219">
    <property type="entry name" value="DNase I-like"/>
    <property type="match status" value="1"/>
</dbReference>
<dbReference type="Gene3D" id="3.60.10.10">
    <property type="entry name" value="Endonuclease/exonuclease/phosphatase"/>
    <property type="match status" value="1"/>
</dbReference>